<protein>
    <recommendedName>
        <fullName evidence="9">Copper-fist domain-containing protein</fullName>
    </recommendedName>
</protein>
<name>A0A8E2AMC8_9APHY</name>
<dbReference type="GO" id="GO:0045944">
    <property type="term" value="P:positive regulation of transcription by RNA polymerase II"/>
    <property type="evidence" value="ECO:0007669"/>
    <property type="project" value="TreeGrafter"/>
</dbReference>
<dbReference type="GO" id="GO:0005634">
    <property type="term" value="C:nucleus"/>
    <property type="evidence" value="ECO:0007669"/>
    <property type="project" value="UniProtKB-SubCell"/>
</dbReference>
<keyword evidence="4" id="KW-0186">Copper</keyword>
<keyword evidence="7" id="KW-0539">Nucleus</keyword>
<dbReference type="PANTHER" id="PTHR28088:SF5">
    <property type="entry name" value="TRANSCRIPTIONAL ACTIVATOR HAA1-RELATED"/>
    <property type="match status" value="1"/>
</dbReference>
<feature type="region of interest" description="Disordered" evidence="8">
    <location>
        <begin position="97"/>
        <end position="226"/>
    </location>
</feature>
<dbReference type="GO" id="GO:0006878">
    <property type="term" value="P:intracellular copper ion homeostasis"/>
    <property type="evidence" value="ECO:0007669"/>
    <property type="project" value="TreeGrafter"/>
</dbReference>
<gene>
    <name evidence="10" type="ORF">OBBRIDRAFT_782092</name>
</gene>
<evidence type="ECO:0000256" key="2">
    <source>
        <dbReference type="ARBA" id="ARBA00022723"/>
    </source>
</evidence>
<dbReference type="Pfam" id="PF00649">
    <property type="entry name" value="Copper-fist"/>
    <property type="match status" value="1"/>
</dbReference>
<evidence type="ECO:0000256" key="1">
    <source>
        <dbReference type="ARBA" id="ARBA00004123"/>
    </source>
</evidence>
<dbReference type="OrthoDB" id="5600085at2759"/>
<accession>A0A8E2AMC8</accession>
<dbReference type="GO" id="GO:0000978">
    <property type="term" value="F:RNA polymerase II cis-regulatory region sequence-specific DNA binding"/>
    <property type="evidence" value="ECO:0007669"/>
    <property type="project" value="TreeGrafter"/>
</dbReference>
<sequence>MVFVGDKKYACESCIKGHRSSACKHTDRPLFEIKPKGRPVTQCEHCRELRKTKQVHVKCMCGGKDDAEGLSSSTKKGALKVSVSAAFPIGLPEALDASGPLQASSEGSDSDHSGHGSSRSCDCKDSGSCNCATSRVPKGKRRGKARERPASPSKQDNSMEPLVSQPGGLVASAHGRGVRPVLPKPPSQQRSPPPTTSLGHEPSSSTRPHGARSEIHSPTHFSPYGRAYEYSHGAESAQSTQFPITPAPSPADDILNSNAAPWIPPLNVQTPGGSTLFPSLCGCGTGCTCPGCLVHRGPNADPSAAAQCMNPGSCPTCIDCALFPNPDALPTDFMDAAQIEEWLRQAAMPGSSYPGTLSPVQNQTQYSQPIPQSLSQPTVPPPFDPSLLQTYALWNALQEQVQGQGQGQPSMSVMPASSECCGGRCGCAPGFCSCGESAGDDDMRSALGFAVSGERASCCADAPRALSSSAGAQAEVMLDEQWALDTGVDTEGSFLGVPRANISRASSFSSGSSGHYSHASSPVSFENAGVALTYAEAQFQGDQAMDGEEGDVNAGVSSCSTSMRTMQMGPNYPTSR</sequence>
<dbReference type="PANTHER" id="PTHR28088">
    <property type="entry name" value="TRANSCRIPTIONAL ACTIVATOR HAA1-RELATED"/>
    <property type="match status" value="1"/>
</dbReference>
<feature type="region of interest" description="Disordered" evidence="8">
    <location>
        <begin position="545"/>
        <end position="576"/>
    </location>
</feature>
<dbReference type="AlphaFoldDB" id="A0A8E2AMC8"/>
<keyword evidence="5" id="KW-0805">Transcription regulation</keyword>
<proteinExistence type="predicted"/>
<dbReference type="PRINTS" id="PR00617">
    <property type="entry name" value="COPPERFIST"/>
</dbReference>
<reference evidence="10 11" key="1">
    <citation type="submission" date="2016-07" db="EMBL/GenBank/DDBJ databases">
        <title>Draft genome of the white-rot fungus Obba rivulosa 3A-2.</title>
        <authorList>
            <consortium name="DOE Joint Genome Institute"/>
            <person name="Miettinen O."/>
            <person name="Riley R."/>
            <person name="Acob R."/>
            <person name="Barry K."/>
            <person name="Cullen D."/>
            <person name="De Vries R."/>
            <person name="Hainaut M."/>
            <person name="Hatakka A."/>
            <person name="Henrissat B."/>
            <person name="Hilden K."/>
            <person name="Kuo R."/>
            <person name="Labutti K."/>
            <person name="Lipzen A."/>
            <person name="Makela M.R."/>
            <person name="Sandor L."/>
            <person name="Spatafora J.W."/>
            <person name="Grigoriev I.V."/>
            <person name="Hibbett D.S."/>
        </authorList>
    </citation>
    <scope>NUCLEOTIDE SEQUENCE [LARGE SCALE GENOMIC DNA]</scope>
    <source>
        <strain evidence="10 11">3A-2</strain>
    </source>
</reference>
<evidence type="ECO:0000259" key="9">
    <source>
        <dbReference type="PROSITE" id="PS50073"/>
    </source>
</evidence>
<organism evidence="10 11">
    <name type="scientific">Obba rivulosa</name>
    <dbReference type="NCBI Taxonomy" id="1052685"/>
    <lineage>
        <taxon>Eukaryota</taxon>
        <taxon>Fungi</taxon>
        <taxon>Dikarya</taxon>
        <taxon>Basidiomycota</taxon>
        <taxon>Agaricomycotina</taxon>
        <taxon>Agaricomycetes</taxon>
        <taxon>Polyporales</taxon>
        <taxon>Gelatoporiaceae</taxon>
        <taxon>Obba</taxon>
    </lineage>
</organism>
<dbReference type="InterPro" id="IPR001083">
    <property type="entry name" value="Cu_fist_DNA-bd_dom"/>
</dbReference>
<feature type="compositionally biased region" description="Polar residues" evidence="8">
    <location>
        <begin position="555"/>
        <end position="565"/>
    </location>
</feature>
<dbReference type="InterPro" id="IPR051763">
    <property type="entry name" value="Copper_Homeo_Regul"/>
</dbReference>
<keyword evidence="2" id="KW-0479">Metal-binding</keyword>
<evidence type="ECO:0000256" key="3">
    <source>
        <dbReference type="ARBA" id="ARBA00022833"/>
    </source>
</evidence>
<feature type="region of interest" description="Disordered" evidence="8">
    <location>
        <begin position="232"/>
        <end position="251"/>
    </location>
</feature>
<evidence type="ECO:0000256" key="4">
    <source>
        <dbReference type="ARBA" id="ARBA00023008"/>
    </source>
</evidence>
<evidence type="ECO:0000256" key="8">
    <source>
        <dbReference type="SAM" id="MobiDB-lite"/>
    </source>
</evidence>
<dbReference type="EMBL" id="KV722496">
    <property type="protein sequence ID" value="OCH87171.1"/>
    <property type="molecule type" value="Genomic_DNA"/>
</dbReference>
<dbReference type="PROSITE" id="PS50073">
    <property type="entry name" value="COPPER_FIST_2"/>
    <property type="match status" value="1"/>
</dbReference>
<dbReference type="FunFam" id="3.90.430.10:FF:000001">
    <property type="entry name" value="Copper fist DNA-binding protein"/>
    <property type="match status" value="1"/>
</dbReference>
<evidence type="ECO:0000313" key="11">
    <source>
        <dbReference type="Proteomes" id="UP000250043"/>
    </source>
</evidence>
<feature type="region of interest" description="Disordered" evidence="8">
    <location>
        <begin position="353"/>
        <end position="378"/>
    </location>
</feature>
<evidence type="ECO:0000256" key="5">
    <source>
        <dbReference type="ARBA" id="ARBA00023015"/>
    </source>
</evidence>
<dbReference type="GO" id="GO:0006879">
    <property type="term" value="P:intracellular iron ion homeostasis"/>
    <property type="evidence" value="ECO:0007669"/>
    <property type="project" value="TreeGrafter"/>
</dbReference>
<evidence type="ECO:0000256" key="7">
    <source>
        <dbReference type="ARBA" id="ARBA00023242"/>
    </source>
</evidence>
<dbReference type="SMART" id="SM00412">
    <property type="entry name" value="Cu_FIST"/>
    <property type="match status" value="1"/>
</dbReference>
<keyword evidence="3" id="KW-0862">Zinc</keyword>
<dbReference type="SUPFAM" id="SSF57879">
    <property type="entry name" value="Zinc domain conserved in yeast copper-regulated transcription factors"/>
    <property type="match status" value="1"/>
</dbReference>
<evidence type="ECO:0000256" key="6">
    <source>
        <dbReference type="ARBA" id="ARBA00023163"/>
    </source>
</evidence>
<feature type="compositionally biased region" description="Polar residues" evidence="8">
    <location>
        <begin position="353"/>
        <end position="377"/>
    </location>
</feature>
<comment type="subcellular location">
    <subcellularLocation>
        <location evidence="1">Nucleus</location>
    </subcellularLocation>
</comment>
<feature type="domain" description="Copper-fist" evidence="9">
    <location>
        <begin position="1"/>
        <end position="40"/>
    </location>
</feature>
<dbReference type="GO" id="GO:0005507">
    <property type="term" value="F:copper ion binding"/>
    <property type="evidence" value="ECO:0007669"/>
    <property type="project" value="InterPro"/>
</dbReference>
<keyword evidence="11" id="KW-1185">Reference proteome</keyword>
<dbReference type="SMART" id="SM01090">
    <property type="entry name" value="Copper-fist"/>
    <property type="match status" value="1"/>
</dbReference>
<dbReference type="Gene3D" id="3.90.430.10">
    <property type="entry name" value="Copper fist DNA-binding domain"/>
    <property type="match status" value="1"/>
</dbReference>
<evidence type="ECO:0000313" key="10">
    <source>
        <dbReference type="EMBL" id="OCH87171.1"/>
    </source>
</evidence>
<dbReference type="Proteomes" id="UP000250043">
    <property type="component" value="Unassembled WGS sequence"/>
</dbReference>
<keyword evidence="6" id="KW-0804">Transcription</keyword>
<dbReference type="InterPro" id="IPR036395">
    <property type="entry name" value="Cu_fist_DNA-bd_dom_sf"/>
</dbReference>
<feature type="compositionally biased region" description="Pro residues" evidence="8">
    <location>
        <begin position="182"/>
        <end position="195"/>
    </location>
</feature>
<dbReference type="PROSITE" id="PS01119">
    <property type="entry name" value="COPPER_FIST_1"/>
    <property type="match status" value="1"/>
</dbReference>
<dbReference type="GO" id="GO:0000981">
    <property type="term" value="F:DNA-binding transcription factor activity, RNA polymerase II-specific"/>
    <property type="evidence" value="ECO:0007669"/>
    <property type="project" value="TreeGrafter"/>
</dbReference>